<accession>A0A2H3SZ61</accession>
<sequence>MDNWHTTQCTKPDVAIFPGLDIPACMNCGEICPSDRADNKHNDELQIPSACKRSAMQLNWPPSIKYQDFAYRDDPDGSLHKALVSLVDQEWCNQEPEKHRPCSPIIKTAQTPSSQGSKTSYESLDGTKIRVLRLYKGHFGDCLHGEFETISLQNQDAEPEEPEMISSDGMENPTSYEAVSYTWAKGNGKREKDHTIFIGNRWNILPITENCFDALQNCRLNDRDRRLWVDAICINQSNISERTHQVGMMRYIYSTASRVLIYLGMGDTGSGSEITDDPEILSGNPYFSRIWVVQEIASAKQALVLYDRKAMHWEFFHGNLQRLSSKRWMRNFGSPRQIEGANGFLTLLEDTRDCNASDPRDKIFALLGLWKKPLEPDYTLSPQAAYTGLASSLITGGSQQVAGRLFDMASHGRSMLGLPSWVPDWSEKSQQPYHRQWNSPFSLPMRSMPSGYTRFRVHRQTGSLCVLAAKIDILASYLSCGFRMNTNGMMIAKAGCVCVTLAPEVLSKCEPSDCILALSRHEFCLILRKKADPNIYTFIGLCEYSDSLNDRGLSTGSHHQPMELDTIRYLQDWAWLLSLEERPFWSEFATWEKTQICWLAFQKQRKLETRMLLQRLIRKALFLKKTRDLTREAQCALQDCSKKEGRVMEFFQRQWTKSSRRWRQADELLVVDHEEQRSVIRKLLPGYRSLEPLQRTLTQHPLRQSMWLPVSPSWFGRVPLMYEPIDLHTEYPLLAACASRSIPLPPLHLITDIKRHIALSLGLGLENGLRQLQRLALEHFPQELLAHEKMVSYNLKPSYRLDFKEKEWAIFLHWLSRPKSPSYDMLRYGLRMDAPLIWEAGLVAQTQLEEAHTWLDDNFDHHMGMLYSSSSTEPSLDKFFELIYREQFELLWMFVFRSYSTYIKGSHRVTLDSIGAGFARAFFWRFDRSISKACQAVGICLPTQQEIEEQWNRFLGWLRQQPFEEPVRDIPSEVYDERPRWLVTEERSGEYHGDYCLKKIKYDGLFMVPETPEYPQASPKHAKSHTRLHPQTFCGEQRLSELVHSEIQRRRLPERVFAFLFDDAEATPQPTKSEYTGLEELLARDQLSICGEPFTQRWRQETEPWKVVEQYISESQWHMSGAKIGLLCGSKKDGDMYKEIVII</sequence>
<dbReference type="EMBL" id="FMJY01000001">
    <property type="protein sequence ID" value="SCO75880.1"/>
    <property type="molecule type" value="Genomic_DNA"/>
</dbReference>
<dbReference type="Proteomes" id="UP000219369">
    <property type="component" value="Unassembled WGS sequence"/>
</dbReference>
<dbReference type="Pfam" id="PF06985">
    <property type="entry name" value="HET"/>
    <property type="match status" value="1"/>
</dbReference>
<dbReference type="VEuPathDB" id="FungiDB:FOMG_14991"/>
<dbReference type="OrthoDB" id="2157530at2759"/>
<evidence type="ECO:0000259" key="2">
    <source>
        <dbReference type="Pfam" id="PF06985"/>
    </source>
</evidence>
<dbReference type="VEuPathDB" id="FungiDB:FOZG_16911"/>
<dbReference type="VEuPathDB" id="FungiDB:FOC1_g10004753"/>
<gene>
    <name evidence="3" type="ORF">FRV6_00092</name>
</gene>
<feature type="domain" description="Heterokaryon incompatibility" evidence="2">
    <location>
        <begin position="176"/>
        <end position="276"/>
    </location>
</feature>
<organism evidence="3 4">
    <name type="scientific">Fusarium oxysporum</name>
    <name type="common">Fusarium vascular wilt</name>
    <dbReference type="NCBI Taxonomy" id="5507"/>
    <lineage>
        <taxon>Eukaryota</taxon>
        <taxon>Fungi</taxon>
        <taxon>Dikarya</taxon>
        <taxon>Ascomycota</taxon>
        <taxon>Pezizomycotina</taxon>
        <taxon>Sordariomycetes</taxon>
        <taxon>Hypocreomycetidae</taxon>
        <taxon>Hypocreales</taxon>
        <taxon>Nectriaceae</taxon>
        <taxon>Fusarium</taxon>
        <taxon>Fusarium oxysporum species complex</taxon>
    </lineage>
</organism>
<dbReference type="AlphaFoldDB" id="A0A2H3SZ61"/>
<dbReference type="VEuPathDB" id="FungiDB:HZS61_000246"/>
<proteinExistence type="predicted"/>
<evidence type="ECO:0000313" key="4">
    <source>
        <dbReference type="Proteomes" id="UP000219369"/>
    </source>
</evidence>
<evidence type="ECO:0000256" key="1">
    <source>
        <dbReference type="SAM" id="MobiDB-lite"/>
    </source>
</evidence>
<reference evidence="4" key="1">
    <citation type="submission" date="2016-09" db="EMBL/GenBank/DDBJ databases">
        <authorList>
            <person name="Guldener U."/>
        </authorList>
    </citation>
    <scope>NUCLEOTIDE SEQUENCE [LARGE SCALE GENOMIC DNA]</scope>
    <source>
        <strain evidence="4">V64-1</strain>
    </source>
</reference>
<dbReference type="VEuPathDB" id="FungiDB:FOXG_10740"/>
<dbReference type="InterPro" id="IPR010730">
    <property type="entry name" value="HET"/>
</dbReference>
<dbReference type="InterPro" id="IPR052895">
    <property type="entry name" value="HetReg/Transcr_Mod"/>
</dbReference>
<name>A0A2H3SZ61_FUSOX</name>
<feature type="region of interest" description="Disordered" evidence="1">
    <location>
        <begin position="98"/>
        <end position="121"/>
    </location>
</feature>
<dbReference type="PANTHER" id="PTHR24148">
    <property type="entry name" value="ANKYRIN REPEAT DOMAIN-CONTAINING PROTEIN 39 HOMOLOG-RELATED"/>
    <property type="match status" value="1"/>
</dbReference>
<feature type="compositionally biased region" description="Polar residues" evidence="1">
    <location>
        <begin position="108"/>
        <end position="121"/>
    </location>
</feature>
<evidence type="ECO:0000313" key="3">
    <source>
        <dbReference type="EMBL" id="SCO75880.1"/>
    </source>
</evidence>
<dbReference type="VEuPathDB" id="FungiDB:FOIG_15485"/>
<dbReference type="PANTHER" id="PTHR24148:SF81">
    <property type="entry name" value="HETEROKARYON INCOMPATIBILITY DOMAIN-CONTAINING PROTEIN"/>
    <property type="match status" value="1"/>
</dbReference>
<protein>
    <submittedName>
        <fullName evidence="3">Related to heterokaryon incompatibility protein het-6</fullName>
    </submittedName>
</protein>